<evidence type="ECO:0000259" key="1">
    <source>
        <dbReference type="Pfam" id="PF00534"/>
    </source>
</evidence>
<sequence>MSYSVTVLAPHLVQYHAPIYRALSASVRVRLNVLYQDTTGAVGRRDDSMGADIHWNASLLDGYQHTFLKNWSPTKGAGAFFGRVNPGIVPRMLFGSSDAVLLQGYQSFTNIAAFMALVPRSTKVLFRGEATLKEQFGIHEHIKRAMLKAVFALSDVVFYSVPANEEYFLHYGCPKHKLYPLPCAVDNDFFRQQRIAHSNSRDETRDHLGFSKTTTVLLLVGRMAPYKGHSQLLQAAAHATANGSDLGIIFPGDGPLRSELEDEATSLLGNRAKFVGFQSPETLSRYYVASDVLTICSNYDPSPKVLNEALNFELPLIVSDCVGQIGDSARHQDNAIVFPTGDVGKLEDAVTQLASDEGLRRRMGARSLALADQYSLKADVDCFLNALDSVIAL</sequence>
<dbReference type="Proteomes" id="UP000187735">
    <property type="component" value="Chromosome"/>
</dbReference>
<feature type="domain" description="Glycosyl transferase family 1" evidence="1">
    <location>
        <begin position="201"/>
        <end position="366"/>
    </location>
</feature>
<dbReference type="GO" id="GO:0016757">
    <property type="term" value="F:glycosyltransferase activity"/>
    <property type="evidence" value="ECO:0007669"/>
    <property type="project" value="UniProtKB-KW"/>
</dbReference>
<dbReference type="InterPro" id="IPR050194">
    <property type="entry name" value="Glycosyltransferase_grp1"/>
</dbReference>
<dbReference type="KEGG" id="fmr:Fuma_05120"/>
<dbReference type="STRING" id="1891926.Fuma_05120"/>
<protein>
    <submittedName>
        <fullName evidence="2">Glycosyltransferase KanE</fullName>
        <ecNumber evidence="2">2.4.1.-</ecNumber>
    </submittedName>
</protein>
<dbReference type="Gene3D" id="3.40.50.2000">
    <property type="entry name" value="Glycogen Phosphorylase B"/>
    <property type="match status" value="2"/>
</dbReference>
<keyword evidence="3" id="KW-1185">Reference proteome</keyword>
<reference evidence="2 3" key="1">
    <citation type="journal article" date="2016" name="Front. Microbiol.">
        <title>Fuerstia marisgermanicae gen. nov., sp. nov., an Unusual Member of the Phylum Planctomycetes from the German Wadden Sea.</title>
        <authorList>
            <person name="Kohn T."/>
            <person name="Heuer A."/>
            <person name="Jogler M."/>
            <person name="Vollmers J."/>
            <person name="Boedeker C."/>
            <person name="Bunk B."/>
            <person name="Rast P."/>
            <person name="Borchert D."/>
            <person name="Glockner I."/>
            <person name="Freese H.M."/>
            <person name="Klenk H.P."/>
            <person name="Overmann J."/>
            <person name="Kaster A.K."/>
            <person name="Rohde M."/>
            <person name="Wiegand S."/>
            <person name="Jogler C."/>
        </authorList>
    </citation>
    <scope>NUCLEOTIDE SEQUENCE [LARGE SCALE GENOMIC DNA]</scope>
    <source>
        <strain evidence="2 3">NH11</strain>
    </source>
</reference>
<accession>A0A1P8WN23</accession>
<dbReference type="CDD" id="cd03801">
    <property type="entry name" value="GT4_PimA-like"/>
    <property type="match status" value="1"/>
</dbReference>
<keyword evidence="2" id="KW-0328">Glycosyltransferase</keyword>
<dbReference type="PANTHER" id="PTHR45947">
    <property type="entry name" value="SULFOQUINOVOSYL TRANSFERASE SQD2"/>
    <property type="match status" value="1"/>
</dbReference>
<dbReference type="AlphaFoldDB" id="A0A1P8WN23"/>
<dbReference type="Pfam" id="PF00534">
    <property type="entry name" value="Glycos_transf_1"/>
    <property type="match status" value="1"/>
</dbReference>
<dbReference type="InterPro" id="IPR001296">
    <property type="entry name" value="Glyco_trans_1"/>
</dbReference>
<proteinExistence type="predicted"/>
<organism evidence="2 3">
    <name type="scientific">Fuerstiella marisgermanici</name>
    <dbReference type="NCBI Taxonomy" id="1891926"/>
    <lineage>
        <taxon>Bacteria</taxon>
        <taxon>Pseudomonadati</taxon>
        <taxon>Planctomycetota</taxon>
        <taxon>Planctomycetia</taxon>
        <taxon>Planctomycetales</taxon>
        <taxon>Planctomycetaceae</taxon>
        <taxon>Fuerstiella</taxon>
    </lineage>
</organism>
<keyword evidence="2" id="KW-0808">Transferase</keyword>
<evidence type="ECO:0000313" key="2">
    <source>
        <dbReference type="EMBL" id="APZ95462.1"/>
    </source>
</evidence>
<dbReference type="PANTHER" id="PTHR45947:SF3">
    <property type="entry name" value="SULFOQUINOVOSYL TRANSFERASE SQD2"/>
    <property type="match status" value="1"/>
</dbReference>
<gene>
    <name evidence="2" type="primary">kanE_3</name>
    <name evidence="2" type="ORF">Fuma_05120</name>
</gene>
<dbReference type="EMBL" id="CP017641">
    <property type="protein sequence ID" value="APZ95462.1"/>
    <property type="molecule type" value="Genomic_DNA"/>
</dbReference>
<dbReference type="RefSeq" id="WP_077026617.1">
    <property type="nucleotide sequence ID" value="NZ_CP017641.1"/>
</dbReference>
<dbReference type="SUPFAM" id="SSF53756">
    <property type="entry name" value="UDP-Glycosyltransferase/glycogen phosphorylase"/>
    <property type="match status" value="1"/>
</dbReference>
<dbReference type="OrthoDB" id="9781413at2"/>
<evidence type="ECO:0000313" key="3">
    <source>
        <dbReference type="Proteomes" id="UP000187735"/>
    </source>
</evidence>
<dbReference type="EC" id="2.4.1.-" evidence="2"/>
<name>A0A1P8WN23_9PLAN</name>